<keyword evidence="2" id="KW-1185">Reference proteome</keyword>
<keyword evidence="1" id="KW-0378">Hydrolase</keyword>
<organism evidence="1 2">
    <name type="scientific">Gigaspora margarita</name>
    <dbReference type="NCBI Taxonomy" id="4874"/>
    <lineage>
        <taxon>Eukaryota</taxon>
        <taxon>Fungi</taxon>
        <taxon>Fungi incertae sedis</taxon>
        <taxon>Mucoromycota</taxon>
        <taxon>Glomeromycotina</taxon>
        <taxon>Glomeromycetes</taxon>
        <taxon>Diversisporales</taxon>
        <taxon>Gigasporaceae</taxon>
        <taxon>Gigaspora</taxon>
    </lineage>
</organism>
<dbReference type="AlphaFoldDB" id="A0A8H3X1P2"/>
<reference evidence="1 2" key="1">
    <citation type="journal article" date="2019" name="Environ. Microbiol.">
        <title>At the nexus of three kingdoms: the genome of the mycorrhizal fungus Gigaspora margarita provides insights into plant, endobacterial and fungal interactions.</title>
        <authorList>
            <person name="Venice F."/>
            <person name="Ghignone S."/>
            <person name="Salvioli di Fossalunga A."/>
            <person name="Amselem J."/>
            <person name="Novero M."/>
            <person name="Xianan X."/>
            <person name="Sedzielewska Toro K."/>
            <person name="Morin E."/>
            <person name="Lipzen A."/>
            <person name="Grigoriev I.V."/>
            <person name="Henrissat B."/>
            <person name="Martin F.M."/>
            <person name="Bonfante P."/>
        </authorList>
    </citation>
    <scope>NUCLEOTIDE SEQUENCE [LARGE SCALE GENOMIC DNA]</scope>
    <source>
        <strain evidence="1 2">BEG34</strain>
    </source>
</reference>
<keyword evidence="1" id="KW-0067">ATP-binding</keyword>
<protein>
    <submittedName>
        <fullName evidence="1">ATP-dependent DNA helicase pif1</fullName>
    </submittedName>
</protein>
<dbReference type="EMBL" id="WTPW01002439">
    <property type="protein sequence ID" value="KAF0382065.1"/>
    <property type="molecule type" value="Genomic_DNA"/>
</dbReference>
<evidence type="ECO:0000313" key="2">
    <source>
        <dbReference type="Proteomes" id="UP000439903"/>
    </source>
</evidence>
<dbReference type="Proteomes" id="UP000439903">
    <property type="component" value="Unassembled WGS sequence"/>
</dbReference>
<dbReference type="OrthoDB" id="2472180at2759"/>
<evidence type="ECO:0000313" key="1">
    <source>
        <dbReference type="EMBL" id="KAF0382065.1"/>
    </source>
</evidence>
<gene>
    <name evidence="1" type="ORF">F8M41_011984</name>
</gene>
<sequence length="426" mass="49251">MLCTSCSRTLSRNNFVLDGKLNKTCSRCFIARAEKRAVKSDFTNVEDTLMEKISFKEISNYITNSLEHNYELNINFRVMLEEVQNIDDMNVKLMAILIVDEIEEACSSTTAPNLSARNHGVGNAYFVCSQSNEIKREYVDSNRKRIDRFDCKGKLTIHVDLLAAEAKITLRHNLIHDKPTDIAMPSVVKQEIKENLEMTPTYLRSHLRKKFDLLNITSKQIYYWWSHYTQQFYKFDEDHVVSALKFFEQQQESGCDLCFQLETKYVTAIGFTTPLLALTKNMLELHCDATYKMAKGRFELYGLVGNIEGMGFLLGYLILDTTKASNSEAQEGLRTEALTGFFHAFHSKVETKIIERHEKVEFKVAELNYLINHINEEWSANNLNHVEAIVNNLDHAFTILKDKDKAKNKRLRGTTWSDSKPWTLYL</sequence>
<keyword evidence="1" id="KW-0547">Nucleotide-binding</keyword>
<comment type="caution">
    <text evidence="1">The sequence shown here is derived from an EMBL/GenBank/DDBJ whole genome shotgun (WGS) entry which is preliminary data.</text>
</comment>
<accession>A0A8H3X1P2</accession>
<keyword evidence="1" id="KW-0347">Helicase</keyword>
<proteinExistence type="predicted"/>
<name>A0A8H3X1P2_GIGMA</name>
<dbReference type="GO" id="GO:0004386">
    <property type="term" value="F:helicase activity"/>
    <property type="evidence" value="ECO:0007669"/>
    <property type="project" value="UniProtKB-KW"/>
</dbReference>